<dbReference type="Pfam" id="PF01381">
    <property type="entry name" value="HTH_3"/>
    <property type="match status" value="1"/>
</dbReference>
<accession>A0A2U1D362</accession>
<dbReference type="CDD" id="cd00093">
    <property type="entry name" value="HTH_XRE"/>
    <property type="match status" value="1"/>
</dbReference>
<evidence type="ECO:0000313" key="2">
    <source>
        <dbReference type="EMBL" id="PVY82098.1"/>
    </source>
</evidence>
<dbReference type="RefSeq" id="WP_116585399.1">
    <property type="nucleotide sequence ID" value="NZ_QEKT01000017.1"/>
</dbReference>
<sequence>MTFGSVKDDLRFQAVVVNDGRIEERDQRIYDNFREASNRVRVLTERTGKVWAFTTIKPNQYVNKFKQAREATGLSQEELALKSGVNLKAIRSLEVGKGNAGSYVLSRLSQWLNTPVDVMKGWN</sequence>
<name>A0A2U1D362_9LACO</name>
<keyword evidence="2" id="KW-0238">DNA-binding</keyword>
<dbReference type="GO" id="GO:0003677">
    <property type="term" value="F:DNA binding"/>
    <property type="evidence" value="ECO:0007669"/>
    <property type="project" value="UniProtKB-KW"/>
</dbReference>
<evidence type="ECO:0000259" key="1">
    <source>
        <dbReference type="PROSITE" id="PS50943"/>
    </source>
</evidence>
<dbReference type="AlphaFoldDB" id="A0A2U1D362"/>
<dbReference type="InterPro" id="IPR010982">
    <property type="entry name" value="Lambda_DNA-bd_dom_sf"/>
</dbReference>
<dbReference type="SUPFAM" id="SSF47413">
    <property type="entry name" value="lambda repressor-like DNA-binding domains"/>
    <property type="match status" value="1"/>
</dbReference>
<dbReference type="Gene3D" id="1.10.260.40">
    <property type="entry name" value="lambda repressor-like DNA-binding domains"/>
    <property type="match status" value="1"/>
</dbReference>
<gene>
    <name evidence="2" type="ORF">C7384_1177</name>
</gene>
<dbReference type="EMBL" id="QEKT01000017">
    <property type="protein sequence ID" value="PVY82098.1"/>
    <property type="molecule type" value="Genomic_DNA"/>
</dbReference>
<feature type="domain" description="HTH cro/C1-type" evidence="1">
    <location>
        <begin position="65"/>
        <end position="119"/>
    </location>
</feature>
<organism evidence="2 3">
    <name type="scientific">Convivina intestini</name>
    <dbReference type="NCBI Taxonomy" id="1505726"/>
    <lineage>
        <taxon>Bacteria</taxon>
        <taxon>Bacillati</taxon>
        <taxon>Bacillota</taxon>
        <taxon>Bacilli</taxon>
        <taxon>Lactobacillales</taxon>
        <taxon>Lactobacillaceae</taxon>
        <taxon>Convivina</taxon>
    </lineage>
</organism>
<reference evidence="2 3" key="1">
    <citation type="submission" date="2018-04" db="EMBL/GenBank/DDBJ databases">
        <title>Genomic Encyclopedia of Type Strains, Phase IV (KMG-IV): sequencing the most valuable type-strain genomes for metagenomic binning, comparative biology and taxonomic classification.</title>
        <authorList>
            <person name="Goeker M."/>
        </authorList>
    </citation>
    <scope>NUCLEOTIDE SEQUENCE [LARGE SCALE GENOMIC DNA]</scope>
    <source>
        <strain evidence="2 3">DSM 28795</strain>
    </source>
</reference>
<protein>
    <submittedName>
        <fullName evidence="2">DNA-binding XRE family transcriptional regulator</fullName>
    </submittedName>
</protein>
<comment type="caution">
    <text evidence="2">The sequence shown here is derived from an EMBL/GenBank/DDBJ whole genome shotgun (WGS) entry which is preliminary data.</text>
</comment>
<proteinExistence type="predicted"/>
<keyword evidence="3" id="KW-1185">Reference proteome</keyword>
<evidence type="ECO:0000313" key="3">
    <source>
        <dbReference type="Proteomes" id="UP000245433"/>
    </source>
</evidence>
<dbReference type="SMART" id="SM00530">
    <property type="entry name" value="HTH_XRE"/>
    <property type="match status" value="1"/>
</dbReference>
<dbReference type="InterPro" id="IPR001387">
    <property type="entry name" value="Cro/C1-type_HTH"/>
</dbReference>
<dbReference type="PROSITE" id="PS50943">
    <property type="entry name" value="HTH_CROC1"/>
    <property type="match status" value="1"/>
</dbReference>
<dbReference type="Proteomes" id="UP000245433">
    <property type="component" value="Unassembled WGS sequence"/>
</dbReference>